<dbReference type="AlphaFoldDB" id="A0AB36JPC8"/>
<feature type="chain" id="PRO_5044044608" description="Urocanate reductase" evidence="8">
    <location>
        <begin position="24"/>
        <end position="588"/>
    </location>
</feature>
<accession>A0AB36JPC8</accession>
<evidence type="ECO:0000256" key="3">
    <source>
        <dbReference type="ARBA" id="ARBA00015872"/>
    </source>
</evidence>
<comment type="catalytic activity">
    <reaction evidence="7 8">
        <text>dihydrourocanate + A = urocanate + AH2</text>
        <dbReference type="Rhea" id="RHEA:36059"/>
        <dbReference type="ChEBI" id="CHEBI:13193"/>
        <dbReference type="ChEBI" id="CHEBI:17499"/>
        <dbReference type="ChEBI" id="CHEBI:27247"/>
        <dbReference type="ChEBI" id="CHEBI:72991"/>
        <dbReference type="EC" id="1.3.99.33"/>
    </reaction>
</comment>
<keyword evidence="8" id="KW-0732">Signal</keyword>
<sequence length="588" mass="63555">MKRSWKLMLLSFVAVLLMIGCSAAQKSGTFEGVGSGKHGDIKVAVTIKDGAITKIDVLEQDENKVLSEPVYEELQDMIIAQNSADVEAVSGASATSEGYLNAVKDAVEKSGITLVAAKKSKQAKEKDQIPSEQTFDVVVVGSGGAGFSAAIEAAEAGKKVAILEKLPAIGGNTLLSGGEMNAPGNWVQKKLGIEGDSVDIYYQDTMKGGDNVGDPKMVRLMAEKALESAEWLRDDIKVEFLPDQLFQFGGHTYKRALIPVGHTGAELISKLKMKTDELKIPVFLNVKAEKLIKDDSGKIVGVTATDKDKRELTFTAKNAVVLTTGGFGSNVEMRKQYNKEYDERYLSTDSVGTTGDGIVMAQEVGAALTNMESIQTYPIANPKTGMISLLADTRFDGAILVNQEGKRFVEELERRDVISKAILAQTGGYAYQIWNDDIDAISKTKEAHKAEYDELIREKLLVKADTIEEAAKFFDIDVDSLKETLAKVNAYAKEGEDKEFHHRGGLVSLEKGPYYIEKASPSVHHTMGGLVINEKTEVLDENGKVIPGLYAAGELTGVIQGKNRLGGNAITDIITYGRIAGKEVGAMK</sequence>
<dbReference type="GO" id="GO:0010181">
    <property type="term" value="F:FMN binding"/>
    <property type="evidence" value="ECO:0007669"/>
    <property type="project" value="InterPro"/>
</dbReference>
<dbReference type="PRINTS" id="PR00368">
    <property type="entry name" value="FADPNR"/>
</dbReference>
<keyword evidence="4 8" id="KW-0285">Flavoprotein</keyword>
<evidence type="ECO:0000313" key="12">
    <source>
        <dbReference type="Proteomes" id="UP000188600"/>
    </source>
</evidence>
<evidence type="ECO:0000256" key="8">
    <source>
        <dbReference type="RuleBase" id="RU366062"/>
    </source>
</evidence>
<reference evidence="12 13" key="1">
    <citation type="submission" date="2016-12" db="EMBL/GenBank/DDBJ databases">
        <authorList>
            <person name="Gulvik C.A."/>
        </authorList>
    </citation>
    <scope>NUCLEOTIDE SEQUENCE [LARGE SCALE GENOMIC DNA]</scope>
    <source>
        <strain evidence="11 13">12-5202</strain>
        <strain evidence="10 12">12-5291</strain>
    </source>
</reference>
<comment type="similarity">
    <text evidence="1 8">Belongs to the FAD-dependent oxidoreductase 2 family. FRD/SDH subfamily.</text>
</comment>
<dbReference type="Pfam" id="PF04205">
    <property type="entry name" value="FMN_bind"/>
    <property type="match status" value="1"/>
</dbReference>
<keyword evidence="13" id="KW-1185">Reference proteome</keyword>
<dbReference type="RefSeq" id="WP_076996183.1">
    <property type="nucleotide sequence ID" value="NZ_MSPR01000010.1"/>
</dbReference>
<comment type="cofactor">
    <cofactor evidence="8">
        <name>FAD</name>
        <dbReference type="ChEBI" id="CHEBI:57692"/>
    </cofactor>
    <text evidence="8">Binds 1 FAD per subunit.</text>
</comment>
<name>A0AB36JPC8_9STRE</name>
<dbReference type="InterPro" id="IPR036188">
    <property type="entry name" value="FAD/NAD-bd_sf"/>
</dbReference>
<dbReference type="EMBL" id="MSPT01000012">
    <property type="protein sequence ID" value="ONK26943.1"/>
    <property type="molecule type" value="Genomic_DNA"/>
</dbReference>
<comment type="cofactor">
    <cofactor evidence="8">
        <name>FMN</name>
        <dbReference type="ChEBI" id="CHEBI:58210"/>
    </cofactor>
    <text evidence="8">Binds 1 or 2 FMN covalently per subunit.</text>
</comment>
<dbReference type="Pfam" id="PF00890">
    <property type="entry name" value="FAD_binding_2"/>
    <property type="match status" value="1"/>
</dbReference>
<evidence type="ECO:0000313" key="11">
    <source>
        <dbReference type="EMBL" id="ONK28809.1"/>
    </source>
</evidence>
<feature type="signal peptide" evidence="8">
    <location>
        <begin position="1"/>
        <end position="23"/>
    </location>
</feature>
<feature type="domain" description="FMN-binding" evidence="9">
    <location>
        <begin position="36"/>
        <end position="110"/>
    </location>
</feature>
<dbReference type="InterPro" id="IPR003953">
    <property type="entry name" value="FAD-dep_OxRdtase_2_FAD-bd"/>
</dbReference>
<dbReference type="PANTHER" id="PTHR43400">
    <property type="entry name" value="FUMARATE REDUCTASE"/>
    <property type="match status" value="1"/>
</dbReference>
<evidence type="ECO:0000259" key="9">
    <source>
        <dbReference type="SMART" id="SM00900"/>
    </source>
</evidence>
<dbReference type="EC" id="1.3.99.33" evidence="2 8"/>
<dbReference type="Proteomes" id="UP000188946">
    <property type="component" value="Unassembled WGS sequence"/>
</dbReference>
<dbReference type="InterPro" id="IPR050315">
    <property type="entry name" value="FAD-oxidoreductase_2"/>
</dbReference>
<dbReference type="SUPFAM" id="SSF56425">
    <property type="entry name" value="Succinate dehydrogenase/fumarate reductase flavoprotein, catalytic domain"/>
    <property type="match status" value="1"/>
</dbReference>
<evidence type="ECO:0000256" key="2">
    <source>
        <dbReference type="ARBA" id="ARBA00013137"/>
    </source>
</evidence>
<evidence type="ECO:0000313" key="10">
    <source>
        <dbReference type="EMBL" id="ONK26943.1"/>
    </source>
</evidence>
<protein>
    <recommendedName>
        <fullName evidence="3 8">Urocanate reductase</fullName>
        <ecNumber evidence="2 8">1.3.99.33</ecNumber>
    </recommendedName>
</protein>
<evidence type="ECO:0000256" key="7">
    <source>
        <dbReference type="ARBA" id="ARBA00049922"/>
    </source>
</evidence>
<dbReference type="PRINTS" id="PR00469">
    <property type="entry name" value="PNDRDTASEII"/>
</dbReference>
<dbReference type="InterPro" id="IPR027477">
    <property type="entry name" value="Succ_DH/fumarate_Rdtase_cat_sf"/>
</dbReference>
<dbReference type="Proteomes" id="UP000188600">
    <property type="component" value="Unassembled WGS sequence"/>
</dbReference>
<comment type="caution">
    <text evidence="10">The sequence shown here is derived from an EMBL/GenBank/DDBJ whole genome shotgun (WGS) entry which is preliminary data.</text>
</comment>
<evidence type="ECO:0000313" key="13">
    <source>
        <dbReference type="Proteomes" id="UP000188946"/>
    </source>
</evidence>
<dbReference type="InterPro" id="IPR007329">
    <property type="entry name" value="FMN-bd"/>
</dbReference>
<dbReference type="Gene3D" id="3.90.1010.20">
    <property type="match status" value="1"/>
</dbReference>
<organism evidence="10 12">
    <name type="scientific">Streptococcus azizii</name>
    <dbReference type="NCBI Taxonomy" id="1579424"/>
    <lineage>
        <taxon>Bacteria</taxon>
        <taxon>Bacillati</taxon>
        <taxon>Bacillota</taxon>
        <taxon>Bacilli</taxon>
        <taxon>Lactobacillales</taxon>
        <taxon>Streptococcaceae</taxon>
        <taxon>Streptococcus</taxon>
    </lineage>
</organism>
<dbReference type="SUPFAM" id="SSF51905">
    <property type="entry name" value="FAD/NAD(P)-binding domain"/>
    <property type="match status" value="1"/>
</dbReference>
<dbReference type="GO" id="GO:0033765">
    <property type="term" value="F:steroid dehydrogenase activity, acting on the CH-CH group of donors"/>
    <property type="evidence" value="ECO:0007669"/>
    <property type="project" value="UniProtKB-ARBA"/>
</dbReference>
<dbReference type="PROSITE" id="PS51257">
    <property type="entry name" value="PROKAR_LIPOPROTEIN"/>
    <property type="match status" value="1"/>
</dbReference>
<evidence type="ECO:0000256" key="1">
    <source>
        <dbReference type="ARBA" id="ARBA00008040"/>
    </source>
</evidence>
<dbReference type="InterPro" id="IPR010960">
    <property type="entry name" value="Flavocytochrome_c"/>
</dbReference>
<dbReference type="Gene3D" id="3.50.50.60">
    <property type="entry name" value="FAD/NAD(P)-binding domain"/>
    <property type="match status" value="1"/>
</dbReference>
<evidence type="ECO:0000256" key="6">
    <source>
        <dbReference type="ARBA" id="ARBA00023002"/>
    </source>
</evidence>
<dbReference type="GO" id="GO:0016020">
    <property type="term" value="C:membrane"/>
    <property type="evidence" value="ECO:0007669"/>
    <property type="project" value="InterPro"/>
</dbReference>
<keyword evidence="6 8" id="KW-0560">Oxidoreductase</keyword>
<keyword evidence="5 8" id="KW-0274">FAD</keyword>
<dbReference type="Gene3D" id="3.90.700.10">
    <property type="entry name" value="Succinate dehydrogenase/fumarate reductase flavoprotein, catalytic domain"/>
    <property type="match status" value="1"/>
</dbReference>
<dbReference type="SMART" id="SM00900">
    <property type="entry name" value="FMN_bind"/>
    <property type="match status" value="1"/>
</dbReference>
<proteinExistence type="inferred from homology"/>
<evidence type="ECO:0000256" key="5">
    <source>
        <dbReference type="ARBA" id="ARBA00022827"/>
    </source>
</evidence>
<dbReference type="EMBL" id="MSPR01000010">
    <property type="protein sequence ID" value="ONK28809.1"/>
    <property type="molecule type" value="Genomic_DNA"/>
</dbReference>
<dbReference type="PANTHER" id="PTHR43400:SF7">
    <property type="entry name" value="FAD-DEPENDENT OXIDOREDUCTASE 2 FAD BINDING DOMAIN-CONTAINING PROTEIN"/>
    <property type="match status" value="1"/>
</dbReference>
<evidence type="ECO:0000256" key="4">
    <source>
        <dbReference type="ARBA" id="ARBA00022630"/>
    </source>
</evidence>
<dbReference type="NCBIfam" id="TIGR01813">
    <property type="entry name" value="flavo_cyto_c"/>
    <property type="match status" value="1"/>
</dbReference>
<gene>
    <name evidence="11" type="ORF">BVE84_06145</name>
    <name evidence="10" type="ORF">BVE86_06340</name>
</gene>